<dbReference type="AlphaFoldDB" id="A0A6A0HA65"/>
<dbReference type="PANTHER" id="PTHR47331">
    <property type="entry name" value="PHD-TYPE DOMAIN-CONTAINING PROTEIN"/>
    <property type="match status" value="1"/>
</dbReference>
<reference evidence="2" key="3">
    <citation type="submission" date="2019-06" db="EMBL/GenBank/DDBJ databases">
        <authorList>
            <person name="Poynton C."/>
            <person name="Hasenbein S."/>
            <person name="Benoit J.B."/>
            <person name="Sepulveda M.S."/>
            <person name="Poelchau M.F."/>
            <person name="Murali S.C."/>
            <person name="Chen S."/>
            <person name="Glastad K.M."/>
            <person name="Werren J.H."/>
            <person name="Vineis J.H."/>
            <person name="Bowen J.L."/>
            <person name="Friedrich M."/>
            <person name="Jones J."/>
            <person name="Robertson H.M."/>
            <person name="Feyereisen R."/>
            <person name="Mechler-Hickson A."/>
            <person name="Mathers N."/>
            <person name="Lee C.E."/>
            <person name="Colbourne J.K."/>
            <person name="Biales A."/>
            <person name="Johnston J.S."/>
            <person name="Wellborn G.A."/>
            <person name="Rosendale A.J."/>
            <person name="Cridge A.G."/>
            <person name="Munoz-Torres M.C."/>
            <person name="Bain P.A."/>
            <person name="Manny A.R."/>
            <person name="Major K.M."/>
            <person name="Lambert F.N."/>
            <person name="Vulpe C.D."/>
            <person name="Tuck P."/>
            <person name="Blalock B.J."/>
            <person name="Lin Y.-Y."/>
            <person name="Smith M.E."/>
            <person name="Ochoa-Acuna H."/>
            <person name="Chen M.-J.M."/>
            <person name="Childers C.P."/>
            <person name="Qu J."/>
            <person name="Dugan S."/>
            <person name="Lee S.L."/>
            <person name="Chao H."/>
            <person name="Dinh H."/>
            <person name="Han Y."/>
            <person name="Doddapaneni H."/>
            <person name="Worley K.C."/>
            <person name="Muzny D.M."/>
            <person name="Gibbs R.A."/>
            <person name="Richards S."/>
        </authorList>
    </citation>
    <scope>NUCLEOTIDE SEQUENCE</scope>
    <source>
        <strain evidence="2">HAZT.00-mixed</strain>
        <tissue evidence="2">Whole organism</tissue>
    </source>
</reference>
<feature type="region of interest" description="Disordered" evidence="1">
    <location>
        <begin position="127"/>
        <end position="152"/>
    </location>
</feature>
<sequence length="215" mass="23906">MISAAIASGQDKVVLPKKDITPFEDNDVTKYKSFMLNFERFIEARCPEAGDRLIYLGQYTQGKPLKLVKSCTHYDAATAYRKAKELLHMEYGNEFMSNLCFGCFCSGHMSKDCTLRSTCGIRKQRHPTALHDLSRSSEPPNTNRPTTSDCVAPKDVPIEQDVEELPHLKDAPSKFMDSDTLLLLGMNAPELIKPRDVIGGEDNLPSPPGTLWAGP</sequence>
<gene>
    <name evidence="2" type="ORF">HAZT_HAZT006353</name>
</gene>
<reference evidence="2" key="2">
    <citation type="journal article" date="2018" name="Environ. Sci. Technol.">
        <title>The Toxicogenome of Hyalella azteca: A Model for Sediment Ecotoxicology and Evolutionary Toxicology.</title>
        <authorList>
            <person name="Poynton H.C."/>
            <person name="Hasenbein S."/>
            <person name="Benoit J.B."/>
            <person name="Sepulveda M.S."/>
            <person name="Poelchau M.F."/>
            <person name="Hughes D.S.T."/>
            <person name="Murali S.C."/>
            <person name="Chen S."/>
            <person name="Glastad K.M."/>
            <person name="Goodisman M.A.D."/>
            <person name="Werren J.H."/>
            <person name="Vineis J.H."/>
            <person name="Bowen J.L."/>
            <person name="Friedrich M."/>
            <person name="Jones J."/>
            <person name="Robertson H.M."/>
            <person name="Feyereisen R."/>
            <person name="Mechler-Hickson A."/>
            <person name="Mathers N."/>
            <person name="Lee C.E."/>
            <person name="Colbourne J.K."/>
            <person name="Biales A."/>
            <person name="Johnston J.S."/>
            <person name="Wellborn G.A."/>
            <person name="Rosendale A.J."/>
            <person name="Cridge A.G."/>
            <person name="Munoz-Torres M.C."/>
            <person name="Bain P.A."/>
            <person name="Manny A.R."/>
            <person name="Major K.M."/>
            <person name="Lambert F.N."/>
            <person name="Vulpe C.D."/>
            <person name="Tuck P."/>
            <person name="Blalock B.J."/>
            <person name="Lin Y.Y."/>
            <person name="Smith M.E."/>
            <person name="Ochoa-Acuna H."/>
            <person name="Chen M.M."/>
            <person name="Childers C.P."/>
            <person name="Qu J."/>
            <person name="Dugan S."/>
            <person name="Lee S.L."/>
            <person name="Chao H."/>
            <person name="Dinh H."/>
            <person name="Han Y."/>
            <person name="Doddapaneni H."/>
            <person name="Worley K.C."/>
            <person name="Muzny D.M."/>
            <person name="Gibbs R.A."/>
            <person name="Richards S."/>
        </authorList>
    </citation>
    <scope>NUCLEOTIDE SEQUENCE</scope>
    <source>
        <strain evidence="2">HAZT.00-mixed</strain>
        <tissue evidence="2">Whole organism</tissue>
    </source>
</reference>
<protein>
    <recommendedName>
        <fullName evidence="3">CCHC-type domain-containing protein</fullName>
    </recommendedName>
</protein>
<dbReference type="Proteomes" id="UP000711488">
    <property type="component" value="Unassembled WGS sequence"/>
</dbReference>
<evidence type="ECO:0000256" key="1">
    <source>
        <dbReference type="SAM" id="MobiDB-lite"/>
    </source>
</evidence>
<dbReference type="EMBL" id="JQDR03003197">
    <property type="protein sequence ID" value="KAA0202660.1"/>
    <property type="molecule type" value="Genomic_DNA"/>
</dbReference>
<evidence type="ECO:0000313" key="2">
    <source>
        <dbReference type="EMBL" id="KAA0202660.1"/>
    </source>
</evidence>
<proteinExistence type="predicted"/>
<feature type="compositionally biased region" description="Polar residues" evidence="1">
    <location>
        <begin position="136"/>
        <end position="149"/>
    </location>
</feature>
<dbReference type="PANTHER" id="PTHR47331:SF1">
    <property type="entry name" value="GAG-LIKE PROTEIN"/>
    <property type="match status" value="1"/>
</dbReference>
<comment type="caution">
    <text evidence="2">The sequence shown here is derived from an EMBL/GenBank/DDBJ whole genome shotgun (WGS) entry which is preliminary data.</text>
</comment>
<accession>A0A6A0HA65</accession>
<reference evidence="2" key="1">
    <citation type="submission" date="2014-08" db="EMBL/GenBank/DDBJ databases">
        <authorList>
            <person name="Murali S."/>
            <person name="Richards S."/>
            <person name="Bandaranaike D."/>
            <person name="Bellair M."/>
            <person name="Blankenburg K."/>
            <person name="Chao H."/>
            <person name="Dinh H."/>
            <person name="Doddapaneni H."/>
            <person name="Dugan-Rocha S."/>
            <person name="Elkadiri S."/>
            <person name="Gnanaolivu R."/>
            <person name="Hughes D."/>
            <person name="Lee S."/>
            <person name="Li M."/>
            <person name="Ming W."/>
            <person name="Munidasa M."/>
            <person name="Muniz J."/>
            <person name="Nguyen L."/>
            <person name="Osuji N."/>
            <person name="Pu L.-L."/>
            <person name="Puazo M."/>
            <person name="Skinner E."/>
            <person name="Qu C."/>
            <person name="Quiroz J."/>
            <person name="Raj R."/>
            <person name="Weissenberger G."/>
            <person name="Xin Y."/>
            <person name="Zou X."/>
            <person name="Han Y."/>
            <person name="Worley K."/>
            <person name="Muzny D."/>
            <person name="Gibbs R."/>
        </authorList>
    </citation>
    <scope>NUCLEOTIDE SEQUENCE</scope>
    <source>
        <strain evidence="2">HAZT.00-mixed</strain>
        <tissue evidence="2">Whole organism</tissue>
    </source>
</reference>
<name>A0A6A0HA65_HYAAZ</name>
<evidence type="ECO:0008006" key="3">
    <source>
        <dbReference type="Google" id="ProtNLM"/>
    </source>
</evidence>
<feature type="region of interest" description="Disordered" evidence="1">
    <location>
        <begin position="196"/>
        <end position="215"/>
    </location>
</feature>
<organism evidence="2">
    <name type="scientific">Hyalella azteca</name>
    <name type="common">Amphipod</name>
    <dbReference type="NCBI Taxonomy" id="294128"/>
    <lineage>
        <taxon>Eukaryota</taxon>
        <taxon>Metazoa</taxon>
        <taxon>Ecdysozoa</taxon>
        <taxon>Arthropoda</taxon>
        <taxon>Crustacea</taxon>
        <taxon>Multicrustacea</taxon>
        <taxon>Malacostraca</taxon>
        <taxon>Eumalacostraca</taxon>
        <taxon>Peracarida</taxon>
        <taxon>Amphipoda</taxon>
        <taxon>Senticaudata</taxon>
        <taxon>Talitrida</taxon>
        <taxon>Talitroidea</taxon>
        <taxon>Hyalellidae</taxon>
        <taxon>Hyalella</taxon>
    </lineage>
</organism>